<protein>
    <recommendedName>
        <fullName evidence="8">BSD domain-containing protein</fullName>
    </recommendedName>
</protein>
<reference evidence="9" key="1">
    <citation type="submission" date="2024-03" db="EMBL/GenBank/DDBJ databases">
        <authorList>
            <consortium name="ELIXIR-Norway"/>
            <consortium name="Elixir Norway"/>
        </authorList>
    </citation>
    <scope>NUCLEOTIDE SEQUENCE</scope>
</reference>
<proteinExistence type="inferred from homology"/>
<dbReference type="Pfam" id="PF08567">
    <property type="entry name" value="PH_TFIIH"/>
    <property type="match status" value="1"/>
</dbReference>
<comment type="similarity">
    <text evidence="2">Belongs to the TFB1 family.</text>
</comment>
<dbReference type="PROSITE" id="PS50858">
    <property type="entry name" value="BSD"/>
    <property type="match status" value="2"/>
</dbReference>
<evidence type="ECO:0000259" key="8">
    <source>
        <dbReference type="PROSITE" id="PS50858"/>
    </source>
</evidence>
<name>A0ABP1BJX6_9BRYO</name>
<dbReference type="InterPro" id="IPR027079">
    <property type="entry name" value="Tfb1/GTF2H1"/>
</dbReference>
<accession>A0ABP1BJX6</accession>
<feature type="domain" description="BSD" evidence="8">
    <location>
        <begin position="217"/>
        <end position="269"/>
    </location>
</feature>
<organism evidence="9 10">
    <name type="scientific">Sphagnum jensenii</name>
    <dbReference type="NCBI Taxonomy" id="128206"/>
    <lineage>
        <taxon>Eukaryota</taxon>
        <taxon>Viridiplantae</taxon>
        <taxon>Streptophyta</taxon>
        <taxon>Embryophyta</taxon>
        <taxon>Bryophyta</taxon>
        <taxon>Sphagnophytina</taxon>
        <taxon>Sphagnopsida</taxon>
        <taxon>Sphagnales</taxon>
        <taxon>Sphagnaceae</taxon>
        <taxon>Sphagnum</taxon>
    </lineage>
</organism>
<evidence type="ECO:0000313" key="9">
    <source>
        <dbReference type="EMBL" id="CAK9875855.1"/>
    </source>
</evidence>
<dbReference type="SMART" id="SM00751">
    <property type="entry name" value="BSD"/>
    <property type="match status" value="2"/>
</dbReference>
<evidence type="ECO:0000256" key="6">
    <source>
        <dbReference type="ARBA" id="ARBA00023242"/>
    </source>
</evidence>
<evidence type="ECO:0000313" key="10">
    <source>
        <dbReference type="Proteomes" id="UP001497522"/>
    </source>
</evidence>
<dbReference type="InterPro" id="IPR013876">
    <property type="entry name" value="TFIIH_BTF_p62_N"/>
</dbReference>
<dbReference type="PANTHER" id="PTHR12856">
    <property type="entry name" value="TRANSCRIPTION INITIATION FACTOR IIH-RELATED"/>
    <property type="match status" value="1"/>
</dbReference>
<keyword evidence="5" id="KW-0804">Transcription</keyword>
<feature type="compositionally biased region" description="Low complexity" evidence="7">
    <location>
        <begin position="107"/>
        <end position="128"/>
    </location>
</feature>
<dbReference type="SUPFAM" id="SSF140383">
    <property type="entry name" value="BSD domain-like"/>
    <property type="match status" value="1"/>
</dbReference>
<evidence type="ECO:0000256" key="3">
    <source>
        <dbReference type="ARBA" id="ARBA00022737"/>
    </source>
</evidence>
<dbReference type="EMBL" id="OZ023706">
    <property type="protein sequence ID" value="CAK9875855.1"/>
    <property type="molecule type" value="Genomic_DNA"/>
</dbReference>
<comment type="subcellular location">
    <subcellularLocation>
        <location evidence="1">Nucleus</location>
    </subcellularLocation>
</comment>
<dbReference type="Gene3D" id="6.10.140.1200">
    <property type="match status" value="1"/>
</dbReference>
<dbReference type="InterPro" id="IPR005607">
    <property type="entry name" value="BSD_dom"/>
</dbReference>
<evidence type="ECO:0000256" key="5">
    <source>
        <dbReference type="ARBA" id="ARBA00023163"/>
    </source>
</evidence>
<keyword evidence="4" id="KW-0805">Transcription regulation</keyword>
<evidence type="ECO:0000256" key="4">
    <source>
        <dbReference type="ARBA" id="ARBA00023015"/>
    </source>
</evidence>
<dbReference type="Proteomes" id="UP001497522">
    <property type="component" value="Chromosome 5"/>
</dbReference>
<feature type="domain" description="BSD" evidence="8">
    <location>
        <begin position="131"/>
        <end position="182"/>
    </location>
</feature>
<dbReference type="InterPro" id="IPR035925">
    <property type="entry name" value="BSD_dom_sf"/>
</dbReference>
<gene>
    <name evidence="9" type="ORF">CSSPJE1EN2_LOCUS18077</name>
</gene>
<evidence type="ECO:0000256" key="2">
    <source>
        <dbReference type="ARBA" id="ARBA00009448"/>
    </source>
</evidence>
<keyword evidence="6" id="KW-0539">Nucleus</keyword>
<dbReference type="Pfam" id="PF03909">
    <property type="entry name" value="BSD"/>
    <property type="match status" value="1"/>
</dbReference>
<evidence type="ECO:0000256" key="7">
    <source>
        <dbReference type="SAM" id="MobiDB-lite"/>
    </source>
</evidence>
<sequence length="629" mass="69719">MDPTVVTVQAKYLMNPKDQGVAGVLMVTARGLKFTPHNPSVSLEMMDVDFAVIKSHTVSKETPKMKKAFMKLSTEVEDRAYLFEFQNFQEREMCRDVVANALAKQKPSSSSSIQPPSSTTSSRPLTNSVQAASGKSVSGATDQLDLVGMERRLKLLQGDSALQKLHKQLVINGILSEHEFWAARQNVLDGEKAQGPKQQTGIRSAMLADVRPLTDGRTNKVTFNLTPEIIHQIFAEKPAVHRAFLMNVPSKMTELAFWTKYCRAEYLYRTKNAAAAAAEAADDEDLAVFTKEDDIVLSSSRRKIQRVDPTLDMAADSNDDYLSISGHGVVRDGMKESMEPTESTRKHSIVHGINRHAAVVLDGRPLDTELTDTATVAHAVARAQQMESAEAETDTEFQKRRMERVHQMTEMDDLKGPSSSSFVPLTIQDPRKYFDSTIPTGELTKTGAIPTPRSALEVVHGFKQQVSGLLISGFKDPLISPELSYKILADVTQTIVRRQHTMGTTTADRQNILDSFPHTTREEVMTHVATVNELLRHFWASYPLTSALLVQKVVRLKDAMSGIYKRIQESKEAAPSEIRHLFSQLLQPLVQALDAAFAHYDTESAKRATQPTQGLFATNTLVNGTVQVV</sequence>
<evidence type="ECO:0000256" key="1">
    <source>
        <dbReference type="ARBA" id="ARBA00004123"/>
    </source>
</evidence>
<keyword evidence="10" id="KW-1185">Reference proteome</keyword>
<keyword evidence="3" id="KW-0677">Repeat</keyword>
<feature type="region of interest" description="Disordered" evidence="7">
    <location>
        <begin position="105"/>
        <end position="136"/>
    </location>
</feature>